<reference evidence="1" key="1">
    <citation type="submission" date="2014-11" db="EMBL/GenBank/DDBJ databases">
        <authorList>
            <person name="Amaro Gonzalez C."/>
        </authorList>
    </citation>
    <scope>NUCLEOTIDE SEQUENCE</scope>
</reference>
<sequence length="30" mass="3357">MRVSNGFHACWDAVWDGRCDCLEAYAEHGG</sequence>
<dbReference type="AlphaFoldDB" id="A0A0E9VIF0"/>
<proteinExistence type="predicted"/>
<organism evidence="1">
    <name type="scientific">Anguilla anguilla</name>
    <name type="common">European freshwater eel</name>
    <name type="synonym">Muraena anguilla</name>
    <dbReference type="NCBI Taxonomy" id="7936"/>
    <lineage>
        <taxon>Eukaryota</taxon>
        <taxon>Metazoa</taxon>
        <taxon>Chordata</taxon>
        <taxon>Craniata</taxon>
        <taxon>Vertebrata</taxon>
        <taxon>Euteleostomi</taxon>
        <taxon>Actinopterygii</taxon>
        <taxon>Neopterygii</taxon>
        <taxon>Teleostei</taxon>
        <taxon>Anguilliformes</taxon>
        <taxon>Anguillidae</taxon>
        <taxon>Anguilla</taxon>
    </lineage>
</organism>
<name>A0A0E9VIF0_ANGAN</name>
<reference evidence="1" key="2">
    <citation type="journal article" date="2015" name="Fish Shellfish Immunol.">
        <title>Early steps in the European eel (Anguilla anguilla)-Vibrio vulnificus interaction in the gills: Role of the RtxA13 toxin.</title>
        <authorList>
            <person name="Callol A."/>
            <person name="Pajuelo D."/>
            <person name="Ebbesson L."/>
            <person name="Teles M."/>
            <person name="MacKenzie S."/>
            <person name="Amaro C."/>
        </authorList>
    </citation>
    <scope>NUCLEOTIDE SEQUENCE</scope>
</reference>
<accession>A0A0E9VIF0</accession>
<protein>
    <submittedName>
        <fullName evidence="1">Uncharacterized protein</fullName>
    </submittedName>
</protein>
<dbReference type="EMBL" id="GBXM01030816">
    <property type="protein sequence ID" value="JAH77761.1"/>
    <property type="molecule type" value="Transcribed_RNA"/>
</dbReference>
<evidence type="ECO:0000313" key="1">
    <source>
        <dbReference type="EMBL" id="JAH77761.1"/>
    </source>
</evidence>